<reference evidence="1" key="2">
    <citation type="submission" date="2021-03" db="UniProtKB">
        <authorList>
            <consortium name="EnsemblPlants"/>
        </authorList>
    </citation>
    <scope>IDENTIFICATION</scope>
</reference>
<dbReference type="EnsemblPlants" id="AUR62000515-RA">
    <property type="protein sequence ID" value="AUR62000515-RA:cds"/>
    <property type="gene ID" value="AUR62000515"/>
</dbReference>
<dbReference type="Gramene" id="AUR62000515-RA">
    <property type="protein sequence ID" value="AUR62000515-RA:cds"/>
    <property type="gene ID" value="AUR62000515"/>
</dbReference>
<proteinExistence type="predicted"/>
<organism evidence="1 2">
    <name type="scientific">Chenopodium quinoa</name>
    <name type="common">Quinoa</name>
    <dbReference type="NCBI Taxonomy" id="63459"/>
    <lineage>
        <taxon>Eukaryota</taxon>
        <taxon>Viridiplantae</taxon>
        <taxon>Streptophyta</taxon>
        <taxon>Embryophyta</taxon>
        <taxon>Tracheophyta</taxon>
        <taxon>Spermatophyta</taxon>
        <taxon>Magnoliopsida</taxon>
        <taxon>eudicotyledons</taxon>
        <taxon>Gunneridae</taxon>
        <taxon>Pentapetalae</taxon>
        <taxon>Caryophyllales</taxon>
        <taxon>Chenopodiaceae</taxon>
        <taxon>Chenopodioideae</taxon>
        <taxon>Atripliceae</taxon>
        <taxon>Chenopodium</taxon>
    </lineage>
</organism>
<accession>A0A803KNA9</accession>
<dbReference type="Proteomes" id="UP000596660">
    <property type="component" value="Unplaced"/>
</dbReference>
<dbReference type="AlphaFoldDB" id="A0A803KNA9"/>
<reference evidence="1" key="1">
    <citation type="journal article" date="2017" name="Nature">
        <title>The genome of Chenopodium quinoa.</title>
        <authorList>
            <person name="Jarvis D.E."/>
            <person name="Ho Y.S."/>
            <person name="Lightfoot D.J."/>
            <person name="Schmoeckel S.M."/>
            <person name="Li B."/>
            <person name="Borm T.J.A."/>
            <person name="Ohyanagi H."/>
            <person name="Mineta K."/>
            <person name="Michell C.T."/>
            <person name="Saber N."/>
            <person name="Kharbatia N.M."/>
            <person name="Rupper R.R."/>
            <person name="Sharp A.R."/>
            <person name="Dally N."/>
            <person name="Boughton B.A."/>
            <person name="Woo Y.H."/>
            <person name="Gao G."/>
            <person name="Schijlen E.G.W.M."/>
            <person name="Guo X."/>
            <person name="Momin A.A."/>
            <person name="Negrao S."/>
            <person name="Al-Babili S."/>
            <person name="Gehring C."/>
            <person name="Roessner U."/>
            <person name="Jung C."/>
            <person name="Murphy K."/>
            <person name="Arold S.T."/>
            <person name="Gojobori T."/>
            <person name="van der Linden C.G."/>
            <person name="van Loo E.N."/>
            <person name="Jellen E.N."/>
            <person name="Maughan P.J."/>
            <person name="Tester M."/>
        </authorList>
    </citation>
    <scope>NUCLEOTIDE SEQUENCE [LARGE SCALE GENOMIC DNA]</scope>
    <source>
        <strain evidence="1">cv. PI 614886</strain>
    </source>
</reference>
<name>A0A803KNA9_CHEQI</name>
<protein>
    <submittedName>
        <fullName evidence="1">Uncharacterized protein</fullName>
    </submittedName>
</protein>
<evidence type="ECO:0000313" key="2">
    <source>
        <dbReference type="Proteomes" id="UP000596660"/>
    </source>
</evidence>
<sequence length="95" mass="10931">MAAEEEKTKRQRFYIELKHGETTIVSWKKLLRKAKEKDQCGSRLLPSSTALETSRSAMDGNHDGGLYNDSFIRNRSAKHMYDTPPPSLLWLYDGQ</sequence>
<evidence type="ECO:0000313" key="1">
    <source>
        <dbReference type="EnsemblPlants" id="AUR62000515-RA:cds"/>
    </source>
</evidence>
<keyword evidence="2" id="KW-1185">Reference proteome</keyword>